<dbReference type="Proteomes" id="UP000192602">
    <property type="component" value="Unassembled WGS sequence"/>
</dbReference>
<evidence type="ECO:0000256" key="3">
    <source>
        <dbReference type="ARBA" id="ARBA00023098"/>
    </source>
</evidence>
<dbReference type="GO" id="GO:0016787">
    <property type="term" value="F:hydrolase activity"/>
    <property type="evidence" value="ECO:0007669"/>
    <property type="project" value="UniProtKB-UniRule"/>
</dbReference>
<feature type="short sequence motif" description="DGA/G" evidence="4">
    <location>
        <begin position="149"/>
        <end position="151"/>
    </location>
</feature>
<sequence length="260" mass="28572">MKIAVALSGGGARCLAQLGYLHVLQQKLGIEFAALSGSSGGAIVGAFLALGLSPAKILEIIKKFNFSKIKLNLFHGTLFSLEPLIKELHQLGLKSFDELHIPLFVTLTSYDGKETLYVTNGDLARAVIASSSLIPIFAPTMIDGKQYIDGGFSDNLPVNPLLQSRYFTLAINVNPLNHLTFPQTLWGNFKRAGYILLNTNIRNSIAKADKYVQIDGCQNFGILERKNFDAIYALGIHQAEKELKEWEEICLKNSSIKSSQ</sequence>
<dbReference type="Pfam" id="PF01734">
    <property type="entry name" value="Patatin"/>
    <property type="match status" value="1"/>
</dbReference>
<evidence type="ECO:0000256" key="2">
    <source>
        <dbReference type="ARBA" id="ARBA00022963"/>
    </source>
</evidence>
<keyword evidence="2 4" id="KW-0442">Lipid degradation</keyword>
<organism evidence="6 7">
    <name type="scientific">Nitratiruptor tergarcus DSM 16512</name>
    <dbReference type="NCBI Taxonomy" id="1069081"/>
    <lineage>
        <taxon>Bacteria</taxon>
        <taxon>Pseudomonadati</taxon>
        <taxon>Campylobacterota</taxon>
        <taxon>Epsilonproteobacteria</taxon>
        <taxon>Nautiliales</taxon>
        <taxon>Nitratiruptoraceae</taxon>
        <taxon>Nitratiruptor</taxon>
    </lineage>
</organism>
<evidence type="ECO:0000259" key="5">
    <source>
        <dbReference type="PROSITE" id="PS51635"/>
    </source>
</evidence>
<feature type="active site" description="Proton acceptor" evidence="4">
    <location>
        <position position="149"/>
    </location>
</feature>
<evidence type="ECO:0000313" key="6">
    <source>
        <dbReference type="EMBL" id="SMC08885.1"/>
    </source>
</evidence>
<feature type="domain" description="PNPLA" evidence="5">
    <location>
        <begin position="5"/>
        <end position="162"/>
    </location>
</feature>
<feature type="active site" description="Nucleophile" evidence="4">
    <location>
        <position position="39"/>
    </location>
</feature>
<dbReference type="InterPro" id="IPR002641">
    <property type="entry name" value="PNPLA_dom"/>
</dbReference>
<dbReference type="PANTHER" id="PTHR14226">
    <property type="entry name" value="NEUROPATHY TARGET ESTERASE/SWISS CHEESE D.MELANOGASTER"/>
    <property type="match status" value="1"/>
</dbReference>
<dbReference type="PROSITE" id="PS51635">
    <property type="entry name" value="PNPLA"/>
    <property type="match status" value="1"/>
</dbReference>
<evidence type="ECO:0000313" key="7">
    <source>
        <dbReference type="Proteomes" id="UP000192602"/>
    </source>
</evidence>
<dbReference type="SUPFAM" id="SSF52151">
    <property type="entry name" value="FabD/lysophospholipase-like"/>
    <property type="match status" value="1"/>
</dbReference>
<dbReference type="RefSeq" id="WP_084275143.1">
    <property type="nucleotide sequence ID" value="NZ_AP026671.1"/>
</dbReference>
<evidence type="ECO:0000256" key="1">
    <source>
        <dbReference type="ARBA" id="ARBA00022801"/>
    </source>
</evidence>
<dbReference type="Gene3D" id="3.40.1090.10">
    <property type="entry name" value="Cytosolic phospholipase A2 catalytic domain"/>
    <property type="match status" value="2"/>
</dbReference>
<comment type="caution">
    <text evidence="4">Lacks conserved residue(s) required for the propagation of feature annotation.</text>
</comment>
<feature type="short sequence motif" description="GXSXG" evidence="4">
    <location>
        <begin position="37"/>
        <end position="41"/>
    </location>
</feature>
<dbReference type="GO" id="GO:0016042">
    <property type="term" value="P:lipid catabolic process"/>
    <property type="evidence" value="ECO:0007669"/>
    <property type="project" value="UniProtKB-UniRule"/>
</dbReference>
<dbReference type="InterPro" id="IPR050301">
    <property type="entry name" value="NTE"/>
</dbReference>
<proteinExistence type="predicted"/>
<name>A0A1W1WRQ2_9BACT</name>
<accession>A0A1W1WRQ2</accession>
<reference evidence="7" key="1">
    <citation type="submission" date="2017-04" db="EMBL/GenBank/DDBJ databases">
        <authorList>
            <person name="Varghese N."/>
            <person name="Submissions S."/>
        </authorList>
    </citation>
    <scope>NUCLEOTIDE SEQUENCE [LARGE SCALE GENOMIC DNA]</scope>
    <source>
        <strain evidence="7">DSM 16512</strain>
    </source>
</reference>
<protein>
    <submittedName>
        <fullName evidence="6">NTE family protein</fullName>
    </submittedName>
</protein>
<dbReference type="OrthoDB" id="5290098at2"/>
<dbReference type="PANTHER" id="PTHR14226:SF78">
    <property type="entry name" value="SLR0060 PROTEIN"/>
    <property type="match status" value="1"/>
</dbReference>
<evidence type="ECO:0000256" key="4">
    <source>
        <dbReference type="PROSITE-ProRule" id="PRU01161"/>
    </source>
</evidence>
<keyword evidence="1 4" id="KW-0378">Hydrolase</keyword>
<dbReference type="InterPro" id="IPR016035">
    <property type="entry name" value="Acyl_Trfase/lysoPLipase"/>
</dbReference>
<gene>
    <name evidence="6" type="ORF">SAMN05660197_0667</name>
</gene>
<keyword evidence="3 4" id="KW-0443">Lipid metabolism</keyword>
<dbReference type="AlphaFoldDB" id="A0A1W1WRQ2"/>
<dbReference type="EMBL" id="FWWZ01000001">
    <property type="protein sequence ID" value="SMC08885.1"/>
    <property type="molecule type" value="Genomic_DNA"/>
</dbReference>
<dbReference type="STRING" id="1069081.SAMN05660197_0667"/>
<keyword evidence="7" id="KW-1185">Reference proteome</keyword>